<accession>A0A0W0XLS5</accession>
<dbReference type="PATRIC" id="fig|458.5.peg.2442"/>
<gene>
    <name evidence="1" type="ORF">Lrub_2339</name>
</gene>
<dbReference type="RefSeq" id="WP_058532330.1">
    <property type="nucleotide sequence ID" value="NZ_CAAAIN010000002.1"/>
</dbReference>
<organism evidence="1 2">
    <name type="scientific">Legionella rubrilucens</name>
    <dbReference type="NCBI Taxonomy" id="458"/>
    <lineage>
        <taxon>Bacteria</taxon>
        <taxon>Pseudomonadati</taxon>
        <taxon>Pseudomonadota</taxon>
        <taxon>Gammaproteobacteria</taxon>
        <taxon>Legionellales</taxon>
        <taxon>Legionellaceae</taxon>
        <taxon>Legionella</taxon>
    </lineage>
</organism>
<comment type="caution">
    <text evidence="1">The sequence shown here is derived from an EMBL/GenBank/DDBJ whole genome shotgun (WGS) entry which is preliminary data.</text>
</comment>
<evidence type="ECO:0000313" key="2">
    <source>
        <dbReference type="Proteomes" id="UP000054608"/>
    </source>
</evidence>
<dbReference type="Proteomes" id="UP000054608">
    <property type="component" value="Unassembled WGS sequence"/>
</dbReference>
<protein>
    <submittedName>
        <fullName evidence="1">Uncharacterized protein</fullName>
    </submittedName>
</protein>
<name>A0A0W0XLS5_9GAMM</name>
<dbReference type="EMBL" id="LNYT01000022">
    <property type="protein sequence ID" value="KTD45542.1"/>
    <property type="molecule type" value="Genomic_DNA"/>
</dbReference>
<reference evidence="1 2" key="1">
    <citation type="submission" date="2015-11" db="EMBL/GenBank/DDBJ databases">
        <title>Genomic analysis of 38 Legionella species identifies large and diverse effector repertoires.</title>
        <authorList>
            <person name="Burstein D."/>
            <person name="Amaro F."/>
            <person name="Zusman T."/>
            <person name="Lifshitz Z."/>
            <person name="Cohen O."/>
            <person name="Gilbert J.A."/>
            <person name="Pupko T."/>
            <person name="Shuman H.A."/>
            <person name="Segal G."/>
        </authorList>
    </citation>
    <scope>NUCLEOTIDE SEQUENCE [LARGE SCALE GENOMIC DNA]</scope>
    <source>
        <strain evidence="1 2">WA-270A-C2</strain>
    </source>
</reference>
<evidence type="ECO:0000313" key="1">
    <source>
        <dbReference type="EMBL" id="KTD45542.1"/>
    </source>
</evidence>
<dbReference type="AlphaFoldDB" id="A0A0W0XLS5"/>
<keyword evidence="2" id="KW-1185">Reference proteome</keyword>
<sequence length="209" mass="23678">MFRLFTQPNSGNSPISDSSPVTAITTAYYTAWTDLVDKFIQTIAEINSLKESNTCHASKQKLTLLYAWVSNEGKQAYQTGQGKFFMKHIEAYKTATSSLNENLLTLTKTQVIEGFNAWFKALVEKFPEFSTDEIKEEFKKFSALCSAEDFDEHIALRTVFTYRYVKTGSRESVLNGYEKAIKRCVQAINAMNESEPKPEQENTPNSTLS</sequence>
<proteinExistence type="predicted"/>